<dbReference type="GO" id="GO:0031410">
    <property type="term" value="C:cytoplasmic vesicle"/>
    <property type="evidence" value="ECO:0007669"/>
    <property type="project" value="UniProtKB-SubCell"/>
</dbReference>
<evidence type="ECO:0000256" key="7">
    <source>
        <dbReference type="SAM" id="Phobius"/>
    </source>
</evidence>
<dbReference type="InterPro" id="IPR035969">
    <property type="entry name" value="Rab-GAP_TBC_sf"/>
</dbReference>
<organism evidence="8">
    <name type="scientific">Timema bartmani</name>
    <dbReference type="NCBI Taxonomy" id="61472"/>
    <lineage>
        <taxon>Eukaryota</taxon>
        <taxon>Metazoa</taxon>
        <taxon>Ecdysozoa</taxon>
        <taxon>Arthropoda</taxon>
        <taxon>Hexapoda</taxon>
        <taxon>Insecta</taxon>
        <taxon>Pterygota</taxon>
        <taxon>Neoptera</taxon>
        <taxon>Polyneoptera</taxon>
        <taxon>Phasmatodea</taxon>
        <taxon>Timematodea</taxon>
        <taxon>Timematoidea</taxon>
        <taxon>Timematidae</taxon>
        <taxon>Timema</taxon>
    </lineage>
</organism>
<dbReference type="AlphaFoldDB" id="A0A7R9F2T6"/>
<dbReference type="Gene3D" id="1.10.10.750">
    <property type="entry name" value="Ypt/Rab-GAP domain of gyp1p, domain 1"/>
    <property type="match status" value="1"/>
</dbReference>
<dbReference type="GO" id="GO:0005096">
    <property type="term" value="F:GTPase activator activity"/>
    <property type="evidence" value="ECO:0007669"/>
    <property type="project" value="UniProtKB-KW"/>
</dbReference>
<dbReference type="PANTHER" id="PTHR13530:SF3">
    <property type="entry name" value="TBC1 DOMAIN FAMILY MEMBER 7"/>
    <property type="match status" value="1"/>
</dbReference>
<evidence type="ECO:0000256" key="3">
    <source>
        <dbReference type="ARBA" id="ARBA00022468"/>
    </source>
</evidence>
<dbReference type="Gene3D" id="1.10.472.80">
    <property type="entry name" value="Ypt/Rab-GAP domain of gyp1p, domain 3"/>
    <property type="match status" value="1"/>
</dbReference>
<sequence>MAGDERNFRSSYYEKVGFRSVEEKKSLEILLKDKPLDKIKLKQFSLRFTVPGIYRSFIWKILLGIVPIHVTSHTFVMQQREHEYKDLHRALQFIGLINDDTPKPQMYLLMWLLETGKLRFDWHAQIESDVYHNFLCIANTVLEMLDNDVETYWLAKGFIHCPVSLVMVGFYSTALKKGGFLRDDYAELQHSGLEDHALTAQAASTTFCPEPSPIPLYTQILEISGHIVTPFCSGSPQRIWDKLASGSCKILVFVALVLLITLRRVLLKCTTAEKIIECLNNVSEEASEVTANKAIEMWQQYGNLLSPSIGTENIKVLLPRVKQI</sequence>
<keyword evidence="7" id="KW-1133">Transmembrane helix</keyword>
<dbReference type="PANTHER" id="PTHR13530">
    <property type="entry name" value="TBC1 DOMAIN FAMILY MEMBER 7"/>
    <property type="match status" value="1"/>
</dbReference>
<dbReference type="EMBL" id="OD567632">
    <property type="protein sequence ID" value="CAD7445959.1"/>
    <property type="molecule type" value="Genomic_DNA"/>
</dbReference>
<keyword evidence="3" id="KW-0343">GTPase activation</keyword>
<evidence type="ECO:0000256" key="2">
    <source>
        <dbReference type="ARBA" id="ARBA00004541"/>
    </source>
</evidence>
<evidence type="ECO:0000313" key="8">
    <source>
        <dbReference type="EMBL" id="CAD7445959.1"/>
    </source>
</evidence>
<dbReference type="SUPFAM" id="SSF47923">
    <property type="entry name" value="Ypt/Rab-GAP domain of gyp1p"/>
    <property type="match status" value="2"/>
</dbReference>
<keyword evidence="4" id="KW-0963">Cytoplasm</keyword>
<dbReference type="GO" id="GO:0012505">
    <property type="term" value="C:endomembrane system"/>
    <property type="evidence" value="ECO:0007669"/>
    <property type="project" value="UniProtKB-SubCell"/>
</dbReference>
<dbReference type="Gene3D" id="1.10.8.680">
    <property type="entry name" value="Ypt/Rab-GAP domain of gyp1p, domain 2"/>
    <property type="match status" value="1"/>
</dbReference>
<gene>
    <name evidence="8" type="ORF">TBIB3V08_LOCUS8300</name>
</gene>
<evidence type="ECO:0008006" key="9">
    <source>
        <dbReference type="Google" id="ProtNLM"/>
    </source>
</evidence>
<accession>A0A7R9F2T6</accession>
<evidence type="ECO:0000256" key="5">
    <source>
        <dbReference type="ARBA" id="ARBA00023136"/>
    </source>
</evidence>
<proteinExistence type="predicted"/>
<evidence type="ECO:0000256" key="4">
    <source>
        <dbReference type="ARBA" id="ARBA00022490"/>
    </source>
</evidence>
<keyword evidence="5 7" id="KW-0472">Membrane</keyword>
<reference evidence="8" key="1">
    <citation type="submission" date="2020-11" db="EMBL/GenBank/DDBJ databases">
        <authorList>
            <person name="Tran Van P."/>
        </authorList>
    </citation>
    <scope>NUCLEOTIDE SEQUENCE</scope>
</reference>
<keyword evidence="7" id="KW-0812">Transmembrane</keyword>
<dbReference type="InterPro" id="IPR039842">
    <property type="entry name" value="TBC1D7"/>
</dbReference>
<evidence type="ECO:0000256" key="6">
    <source>
        <dbReference type="ARBA" id="ARBA00023329"/>
    </source>
</evidence>
<evidence type="ECO:0000256" key="1">
    <source>
        <dbReference type="ARBA" id="ARBA00004308"/>
    </source>
</evidence>
<feature type="transmembrane region" description="Helical" evidence="7">
    <location>
        <begin position="243"/>
        <end position="262"/>
    </location>
</feature>
<comment type="subcellular location">
    <subcellularLocation>
        <location evidence="2">Cytoplasmic vesicle</location>
    </subcellularLocation>
    <subcellularLocation>
        <location evidence="1">Endomembrane system</location>
    </subcellularLocation>
</comment>
<dbReference type="InterPro" id="IPR043039">
    <property type="entry name" value="TBC1D7_dom2"/>
</dbReference>
<keyword evidence="6" id="KW-0968">Cytoplasmic vesicle</keyword>
<protein>
    <recommendedName>
        <fullName evidence="9">TBC1 domain family member 7</fullName>
    </recommendedName>
</protein>
<dbReference type="GO" id="GO:0032007">
    <property type="term" value="P:negative regulation of TOR signaling"/>
    <property type="evidence" value="ECO:0007669"/>
    <property type="project" value="TreeGrafter"/>
</dbReference>
<name>A0A7R9F2T6_9NEOP</name>